<evidence type="ECO:0000256" key="1">
    <source>
        <dbReference type="ARBA" id="ARBA00006738"/>
    </source>
</evidence>
<sequence length="112" mass="12926">MSHSLGKEGEEVGAKYLLSKGFKILKRNFRTPFGEIDIIAKKGKKLYFIEVKTRSSKEFGSGVEAVSKRKLDHIINSVNFYINGKNVDYEIGILDILKLEDKFEINYFRDIF</sequence>
<dbReference type="AlphaFoldDB" id="A0A2J6WFL1"/>
<dbReference type="GO" id="GO:0003676">
    <property type="term" value="F:nucleic acid binding"/>
    <property type="evidence" value="ECO:0007669"/>
    <property type="project" value="InterPro"/>
</dbReference>
<evidence type="ECO:0000313" key="4">
    <source>
        <dbReference type="Proteomes" id="UP000237040"/>
    </source>
</evidence>
<proteinExistence type="inferred from homology"/>
<gene>
    <name evidence="3" type="ORF">C0189_01160</name>
</gene>
<evidence type="ECO:0000313" key="3">
    <source>
        <dbReference type="EMBL" id="PMP68504.1"/>
    </source>
</evidence>
<dbReference type="NCBIfam" id="TIGR00252">
    <property type="entry name" value="YraN family protein"/>
    <property type="match status" value="1"/>
</dbReference>
<evidence type="ECO:0000256" key="2">
    <source>
        <dbReference type="HAMAP-Rule" id="MF_00048"/>
    </source>
</evidence>
<accession>A0A2J6WFL1</accession>
<comment type="caution">
    <text evidence="3">The sequence shown here is derived from an EMBL/GenBank/DDBJ whole genome shotgun (WGS) entry which is preliminary data.</text>
</comment>
<dbReference type="RefSeq" id="WP_424596373.1">
    <property type="nucleotide sequence ID" value="NZ_JBNATC010000001.1"/>
</dbReference>
<dbReference type="SUPFAM" id="SSF52980">
    <property type="entry name" value="Restriction endonuclease-like"/>
    <property type="match status" value="1"/>
</dbReference>
<dbReference type="EMBL" id="PNIL01000018">
    <property type="protein sequence ID" value="PMP68504.1"/>
    <property type="molecule type" value="Genomic_DNA"/>
</dbReference>
<organism evidence="3 4">
    <name type="scientific">Caldisericum exile</name>
    <dbReference type="NCBI Taxonomy" id="693075"/>
    <lineage>
        <taxon>Bacteria</taxon>
        <taxon>Pseudomonadati</taxon>
        <taxon>Caldisericota/Cryosericota group</taxon>
        <taxon>Caldisericota</taxon>
        <taxon>Caldisericia</taxon>
        <taxon>Caldisericales</taxon>
        <taxon>Caldisericaceae</taxon>
        <taxon>Caldisericum</taxon>
    </lineage>
</organism>
<dbReference type="Gene3D" id="3.40.1350.10">
    <property type="match status" value="1"/>
</dbReference>
<dbReference type="CDD" id="cd20736">
    <property type="entry name" value="PoNe_Nuclease"/>
    <property type="match status" value="1"/>
</dbReference>
<dbReference type="InterPro" id="IPR011856">
    <property type="entry name" value="tRNA_endonuc-like_dom_sf"/>
</dbReference>
<dbReference type="PANTHER" id="PTHR34039">
    <property type="entry name" value="UPF0102 PROTEIN YRAN"/>
    <property type="match status" value="1"/>
</dbReference>
<name>A0A2J6WFL1_9BACT</name>
<protein>
    <recommendedName>
        <fullName evidence="2">UPF0102 protein C0189_01160</fullName>
    </recommendedName>
</protein>
<dbReference type="InterPro" id="IPR011335">
    <property type="entry name" value="Restrct_endonuc-II-like"/>
</dbReference>
<comment type="similarity">
    <text evidence="1 2">Belongs to the UPF0102 family.</text>
</comment>
<dbReference type="NCBIfam" id="NF009150">
    <property type="entry name" value="PRK12497.1-3"/>
    <property type="match status" value="1"/>
</dbReference>
<dbReference type="PANTHER" id="PTHR34039:SF1">
    <property type="entry name" value="UPF0102 PROTEIN YRAN"/>
    <property type="match status" value="1"/>
</dbReference>
<dbReference type="HAMAP" id="MF_00048">
    <property type="entry name" value="UPF0102"/>
    <property type="match status" value="1"/>
</dbReference>
<reference evidence="3 4" key="1">
    <citation type="submission" date="2018-01" db="EMBL/GenBank/DDBJ databases">
        <title>Metagenomic assembled genomes from two thermal pools in the Uzon Caldera, Kamchatka, Russia.</title>
        <authorList>
            <person name="Wilkins L."/>
            <person name="Ettinger C."/>
        </authorList>
    </citation>
    <scope>NUCLEOTIDE SEQUENCE [LARGE SCALE GENOMIC DNA]</scope>
    <source>
        <strain evidence="3">ZAV-07</strain>
    </source>
</reference>
<dbReference type="Pfam" id="PF02021">
    <property type="entry name" value="UPF0102"/>
    <property type="match status" value="1"/>
</dbReference>
<dbReference type="Proteomes" id="UP000237040">
    <property type="component" value="Unassembled WGS sequence"/>
</dbReference>
<dbReference type="InterPro" id="IPR003509">
    <property type="entry name" value="UPF0102_YraN-like"/>
</dbReference>